<proteinExistence type="predicted"/>
<evidence type="ECO:0008006" key="3">
    <source>
        <dbReference type="Google" id="ProtNLM"/>
    </source>
</evidence>
<dbReference type="Pfam" id="PF10604">
    <property type="entry name" value="Polyketide_cyc2"/>
    <property type="match status" value="1"/>
</dbReference>
<comment type="caution">
    <text evidence="1">The sequence shown here is derived from an EMBL/GenBank/DDBJ whole genome shotgun (WGS) entry which is preliminary data.</text>
</comment>
<dbReference type="PANTHER" id="PTHR36166">
    <property type="entry name" value="CHROMOSOME 9, WHOLE GENOME SHOTGUN SEQUENCE"/>
    <property type="match status" value="1"/>
</dbReference>
<dbReference type="InterPro" id="IPR023393">
    <property type="entry name" value="START-like_dom_sf"/>
</dbReference>
<dbReference type="EMBL" id="VLLN01000040">
    <property type="protein sequence ID" value="TWJ13412.1"/>
    <property type="molecule type" value="Genomic_DNA"/>
</dbReference>
<keyword evidence="2" id="KW-1185">Reference proteome</keyword>
<name>A0A562V6G0_9BACT</name>
<sequence length="150" mass="17075">MEIHDEIEITAPVERIWELLTDVGLYPQWNPLFVNAEGELNTGARLRLTVKLPGIEPFTITPTIRAIIPPTELNWRHRFRFPCLFGWEYSFKLEPLGADRLRITQRSSFRGVFAPLFAFGLGAAVRQGCEAMSAALKRWGEKGSIQCLKC</sequence>
<gene>
    <name evidence="1" type="ORF">JN12_03850</name>
</gene>
<organism evidence="1 2">
    <name type="scientific">Geobacter argillaceus</name>
    <dbReference type="NCBI Taxonomy" id="345631"/>
    <lineage>
        <taxon>Bacteria</taxon>
        <taxon>Pseudomonadati</taxon>
        <taxon>Thermodesulfobacteriota</taxon>
        <taxon>Desulfuromonadia</taxon>
        <taxon>Geobacterales</taxon>
        <taxon>Geobacteraceae</taxon>
        <taxon>Geobacter</taxon>
    </lineage>
</organism>
<evidence type="ECO:0000313" key="2">
    <source>
        <dbReference type="Proteomes" id="UP000319449"/>
    </source>
</evidence>
<evidence type="ECO:0000313" key="1">
    <source>
        <dbReference type="EMBL" id="TWJ13412.1"/>
    </source>
</evidence>
<dbReference type="InterPro" id="IPR019587">
    <property type="entry name" value="Polyketide_cyclase/dehydratase"/>
</dbReference>
<dbReference type="SUPFAM" id="SSF55961">
    <property type="entry name" value="Bet v1-like"/>
    <property type="match status" value="1"/>
</dbReference>
<reference evidence="1 2" key="1">
    <citation type="submission" date="2019-07" db="EMBL/GenBank/DDBJ databases">
        <title>Genomic Encyclopedia of Archaeal and Bacterial Type Strains, Phase II (KMG-II): from individual species to whole genera.</title>
        <authorList>
            <person name="Goeker M."/>
        </authorList>
    </citation>
    <scope>NUCLEOTIDE SEQUENCE [LARGE SCALE GENOMIC DNA]</scope>
    <source>
        <strain evidence="1 2">ATCC BAA-1139</strain>
    </source>
</reference>
<accession>A0A562V6G0</accession>
<dbReference type="AlphaFoldDB" id="A0A562V6G0"/>
<dbReference type="Proteomes" id="UP000319449">
    <property type="component" value="Unassembled WGS sequence"/>
</dbReference>
<dbReference type="Gene3D" id="3.30.530.20">
    <property type="match status" value="1"/>
</dbReference>
<dbReference type="RefSeq" id="WP_246125929.1">
    <property type="nucleotide sequence ID" value="NZ_VLLN01000040.1"/>
</dbReference>
<dbReference type="PANTHER" id="PTHR36166:SF1">
    <property type="entry name" value="SRPBCC DOMAIN-CONTAINING PROTEIN"/>
    <property type="match status" value="1"/>
</dbReference>
<dbReference type="CDD" id="cd07822">
    <property type="entry name" value="SRPBCC_4"/>
    <property type="match status" value="1"/>
</dbReference>
<protein>
    <recommendedName>
        <fullName evidence="3">Polyketide cyclase/dehydrase/lipid transport protein</fullName>
    </recommendedName>
</protein>